<sequence length="230" mass="26256">MLNHANNHTQTLAHLLEERIMVNPKGILKFLPTIGILLFIGIYIYASQLYPGGSQADFNSVGFDWSNNYWCNLMRDDGLNGIKNEAQPVAITGIVILCSSMIIFFFQFANYFENHKIWKMTIKISGALAMLSAPFIFSEYHDIMTTVLSLSGTVVIIGMIRALHNRQLTFLKLMGIICIAIIGLNNFFYYNEDLIQYGPIIQKAAFILILSWTVRINYKMKEKNTLQQRV</sequence>
<feature type="transmembrane region" description="Helical" evidence="1">
    <location>
        <begin position="143"/>
        <end position="163"/>
    </location>
</feature>
<evidence type="ECO:0008006" key="4">
    <source>
        <dbReference type="Google" id="ProtNLM"/>
    </source>
</evidence>
<dbReference type="Proteomes" id="UP001500027">
    <property type="component" value="Unassembled WGS sequence"/>
</dbReference>
<comment type="caution">
    <text evidence="2">The sequence shown here is derived from an EMBL/GenBank/DDBJ whole genome shotgun (WGS) entry which is preliminary data.</text>
</comment>
<feature type="transmembrane region" description="Helical" evidence="1">
    <location>
        <begin position="170"/>
        <end position="188"/>
    </location>
</feature>
<feature type="transmembrane region" description="Helical" evidence="1">
    <location>
        <begin position="89"/>
        <end position="108"/>
    </location>
</feature>
<feature type="transmembrane region" description="Helical" evidence="1">
    <location>
        <begin position="27"/>
        <end position="46"/>
    </location>
</feature>
<dbReference type="RefSeq" id="WP_246046783.1">
    <property type="nucleotide sequence ID" value="NZ_BAABAV010000001.1"/>
</dbReference>
<evidence type="ECO:0000313" key="2">
    <source>
        <dbReference type="EMBL" id="GAA4268900.1"/>
    </source>
</evidence>
<organism evidence="2 3">
    <name type="scientific">Hyunsoonleella aestuarii</name>
    <dbReference type="NCBI Taxonomy" id="912802"/>
    <lineage>
        <taxon>Bacteria</taxon>
        <taxon>Pseudomonadati</taxon>
        <taxon>Bacteroidota</taxon>
        <taxon>Flavobacteriia</taxon>
        <taxon>Flavobacteriales</taxon>
        <taxon>Flavobacteriaceae</taxon>
    </lineage>
</organism>
<proteinExistence type="predicted"/>
<keyword evidence="3" id="KW-1185">Reference proteome</keyword>
<keyword evidence="1" id="KW-0472">Membrane</keyword>
<keyword evidence="1" id="KW-1133">Transmembrane helix</keyword>
<dbReference type="EMBL" id="BAABAV010000001">
    <property type="protein sequence ID" value="GAA4268900.1"/>
    <property type="molecule type" value="Genomic_DNA"/>
</dbReference>
<feature type="transmembrane region" description="Helical" evidence="1">
    <location>
        <begin position="194"/>
        <end position="214"/>
    </location>
</feature>
<reference evidence="3" key="1">
    <citation type="journal article" date="2019" name="Int. J. Syst. Evol. Microbiol.">
        <title>The Global Catalogue of Microorganisms (GCM) 10K type strain sequencing project: providing services to taxonomists for standard genome sequencing and annotation.</title>
        <authorList>
            <consortium name="The Broad Institute Genomics Platform"/>
            <consortium name="The Broad Institute Genome Sequencing Center for Infectious Disease"/>
            <person name="Wu L."/>
            <person name="Ma J."/>
        </authorList>
    </citation>
    <scope>NUCLEOTIDE SEQUENCE [LARGE SCALE GENOMIC DNA]</scope>
    <source>
        <strain evidence="3">JCM 17452</strain>
    </source>
</reference>
<feature type="transmembrane region" description="Helical" evidence="1">
    <location>
        <begin position="120"/>
        <end position="137"/>
    </location>
</feature>
<protein>
    <recommendedName>
        <fullName evidence="4">DUF998 domain-containing protein</fullName>
    </recommendedName>
</protein>
<gene>
    <name evidence="2" type="ORF">GCM10022257_10010</name>
</gene>
<evidence type="ECO:0000256" key="1">
    <source>
        <dbReference type="SAM" id="Phobius"/>
    </source>
</evidence>
<evidence type="ECO:0000313" key="3">
    <source>
        <dbReference type="Proteomes" id="UP001500027"/>
    </source>
</evidence>
<name>A0ABP8E9Z7_9FLAO</name>
<keyword evidence="1" id="KW-0812">Transmembrane</keyword>
<accession>A0ABP8E9Z7</accession>